<evidence type="ECO:0000313" key="1">
    <source>
        <dbReference type="EMBL" id="PTB79274.1"/>
    </source>
</evidence>
<organism evidence="1 2">
    <name type="scientific">Trichoderma longibrachiatum ATCC 18648</name>
    <dbReference type="NCBI Taxonomy" id="983965"/>
    <lineage>
        <taxon>Eukaryota</taxon>
        <taxon>Fungi</taxon>
        <taxon>Dikarya</taxon>
        <taxon>Ascomycota</taxon>
        <taxon>Pezizomycotina</taxon>
        <taxon>Sordariomycetes</taxon>
        <taxon>Hypocreomycetidae</taxon>
        <taxon>Hypocreales</taxon>
        <taxon>Hypocreaceae</taxon>
        <taxon>Trichoderma</taxon>
    </lineage>
</organism>
<proteinExistence type="predicted"/>
<dbReference type="AlphaFoldDB" id="A0A2T4CCL7"/>
<reference evidence="1 2" key="1">
    <citation type="submission" date="2016-07" db="EMBL/GenBank/DDBJ databases">
        <title>Multiple horizontal gene transfer events from other fungi enriched the ability of initially mycotrophic Trichoderma (Ascomycota) to feed on dead plant biomass.</title>
        <authorList>
            <consortium name="DOE Joint Genome Institute"/>
            <person name="Aerts A."/>
            <person name="Atanasova L."/>
            <person name="Chenthamara K."/>
            <person name="Zhang J."/>
            <person name="Grujic M."/>
            <person name="Henrissat B."/>
            <person name="Kuo A."/>
            <person name="Salamov A."/>
            <person name="Lipzen A."/>
            <person name="Labutti K."/>
            <person name="Barry K."/>
            <person name="Miao Y."/>
            <person name="Rahimi M.J."/>
            <person name="Shen Q."/>
            <person name="Grigoriev I.V."/>
            <person name="Kubicek C.P."/>
            <person name="Druzhinina I.S."/>
        </authorList>
    </citation>
    <scope>NUCLEOTIDE SEQUENCE [LARGE SCALE GENOMIC DNA]</scope>
    <source>
        <strain evidence="1 2">ATCC 18648</strain>
    </source>
</reference>
<name>A0A2T4CCL7_TRILO</name>
<accession>A0A2T4CCL7</accession>
<dbReference type="Proteomes" id="UP000240760">
    <property type="component" value="Unassembled WGS sequence"/>
</dbReference>
<evidence type="ECO:0000313" key="2">
    <source>
        <dbReference type="Proteomes" id="UP000240760"/>
    </source>
</evidence>
<gene>
    <name evidence="1" type="ORF">M440DRAFT_233148</name>
</gene>
<dbReference type="EMBL" id="KZ679128">
    <property type="protein sequence ID" value="PTB79274.1"/>
    <property type="molecule type" value="Genomic_DNA"/>
</dbReference>
<sequence>MRRLSFTPIVFLRPGSGSLTVSPSVDQVPLPCCTITIRMYSRRPSSKHKVSEAGIHVKHFDDGLLQRSANKNPSLRKTNVKPAHKSTFAIVAIVNQRGIPMRSEIME</sequence>
<keyword evidence="2" id="KW-1185">Reference proteome</keyword>
<protein>
    <submittedName>
        <fullName evidence="1">Uncharacterized protein</fullName>
    </submittedName>
</protein>